<dbReference type="AlphaFoldDB" id="A0A6G4D9J9"/>
<gene>
    <name evidence="1" type="ORF">FCV13_06315</name>
    <name evidence="2" type="ORF">FDF67_04795</name>
</gene>
<evidence type="ECO:0000313" key="2">
    <source>
        <dbReference type="EMBL" id="NFU59530.1"/>
    </source>
</evidence>
<dbReference type="Proteomes" id="UP000785180">
    <property type="component" value="Unassembled WGS sequence"/>
</dbReference>
<reference evidence="1" key="1">
    <citation type="submission" date="2019-04" db="EMBL/GenBank/DDBJ databases">
        <title>Genome sequencing of Clostridium botulinum Groups I-IV and Clostridium butyricum.</title>
        <authorList>
            <person name="Brunt J."/>
            <person name="Van Vliet A.H.M."/>
            <person name="Stringer S.C."/>
            <person name="Carter A.T."/>
            <person name="Peck M.W."/>
        </authorList>
    </citation>
    <scope>NUCLEOTIDE SEQUENCE</scope>
    <source>
        <strain evidence="2">7221C</strain>
        <strain evidence="1">Colworth BL165</strain>
    </source>
</reference>
<comment type="caution">
    <text evidence="1">The sequence shown here is derived from an EMBL/GenBank/DDBJ whole genome shotgun (WGS) entry which is preliminary data.</text>
</comment>
<evidence type="ECO:0000313" key="1">
    <source>
        <dbReference type="EMBL" id="NFD87637.1"/>
    </source>
</evidence>
<sequence>MKKLNVKEYNLDYIMENYFNTDKEVMFLCDYKTAWEILKYSEYSKDDFEYYFSVELDCEYPYYSVFKCGDNDFIIEFLTNKDGNLYDEYVADNVLIQESILHEYSEDIVEKCNESENVIIIKSFDNKDDEDLENLKSLEENYAYNSDKEHCECCKCCDECCEDEKDEVLDQIYQQGVKDTVKAIGELFNIKVKVD</sequence>
<dbReference type="EMBL" id="SXDK01000004">
    <property type="protein sequence ID" value="NFU59530.1"/>
    <property type="molecule type" value="Genomic_DNA"/>
</dbReference>
<name>A0A6G4D9J9_CLOBO</name>
<dbReference type="EMBL" id="SWNS01000004">
    <property type="protein sequence ID" value="NFD87637.1"/>
    <property type="molecule type" value="Genomic_DNA"/>
</dbReference>
<proteinExistence type="predicted"/>
<accession>A0A6G4D9J9</accession>
<protein>
    <submittedName>
        <fullName evidence="1">Uncharacterized protein</fullName>
    </submittedName>
</protein>
<organism evidence="1">
    <name type="scientific">Clostridium botulinum</name>
    <dbReference type="NCBI Taxonomy" id="1491"/>
    <lineage>
        <taxon>Bacteria</taxon>
        <taxon>Bacillati</taxon>
        <taxon>Bacillota</taxon>
        <taxon>Clostridia</taxon>
        <taxon>Eubacteriales</taxon>
        <taxon>Clostridiaceae</taxon>
        <taxon>Clostridium</taxon>
    </lineage>
</organism>